<sequence length="344" mass="37857">MQAVFGTAFVVLVSAAFIFTSEHVATLVDYSVQSHLENGGNIAIAPARLTQTIVDEAEYGRMQLFALIVVGIIVLTVMFAYLITRMTLRPMRGVLAAQKQFIGNIAHELRTPLSIIKTNTEIQLLDPDIKEDVKNTMISNVEELDRISGIINNLLTLTNLIRPERMAFTAVDLSHVARAAIDTYAELAKRRKIHVMLHEHTGVHLRGNATAVQQIADNILKNAIMYTPHNGRVDVSVKKYSDTYAKLTVADSGIGIARKDLQRIFDPFYRADLSRVRRQGGSGLGLTIASELVKLHGGTISAQSEVGKGTTVTVLLPTVRQTFSQKTAEQEGQQVAMDFSHHTV</sequence>
<dbReference type="Pfam" id="PF00512">
    <property type="entry name" value="HisKA"/>
    <property type="match status" value="1"/>
</dbReference>
<dbReference type="Gene3D" id="3.30.565.10">
    <property type="entry name" value="Histidine kinase-like ATPase, C-terminal domain"/>
    <property type="match status" value="1"/>
</dbReference>
<feature type="transmembrane region" description="Helical" evidence="6">
    <location>
        <begin position="64"/>
        <end position="83"/>
    </location>
</feature>
<keyword evidence="4" id="KW-0808">Transferase</keyword>
<dbReference type="PROSITE" id="PS50109">
    <property type="entry name" value="HIS_KIN"/>
    <property type="match status" value="1"/>
</dbReference>
<dbReference type="CDD" id="cd00082">
    <property type="entry name" value="HisKA"/>
    <property type="match status" value="1"/>
</dbReference>
<keyword evidence="3" id="KW-0597">Phosphoprotein</keyword>
<dbReference type="PRINTS" id="PR00344">
    <property type="entry name" value="BCTRLSENSOR"/>
</dbReference>
<dbReference type="PANTHER" id="PTHR43547:SF2">
    <property type="entry name" value="HYBRID SIGNAL TRANSDUCTION HISTIDINE KINASE C"/>
    <property type="match status" value="1"/>
</dbReference>
<dbReference type="SMART" id="SM00387">
    <property type="entry name" value="HATPase_c"/>
    <property type="match status" value="1"/>
</dbReference>
<dbReference type="InterPro" id="IPR003661">
    <property type="entry name" value="HisK_dim/P_dom"/>
</dbReference>
<evidence type="ECO:0000256" key="3">
    <source>
        <dbReference type="ARBA" id="ARBA00022553"/>
    </source>
</evidence>
<dbReference type="AlphaFoldDB" id="A0A0G1WXN8"/>
<comment type="caution">
    <text evidence="8">The sequence shown here is derived from an EMBL/GenBank/DDBJ whole genome shotgun (WGS) entry which is preliminary data.</text>
</comment>
<evidence type="ECO:0000256" key="4">
    <source>
        <dbReference type="ARBA" id="ARBA00022679"/>
    </source>
</evidence>
<dbReference type="GO" id="GO:0000155">
    <property type="term" value="F:phosphorelay sensor kinase activity"/>
    <property type="evidence" value="ECO:0007669"/>
    <property type="project" value="InterPro"/>
</dbReference>
<comment type="catalytic activity">
    <reaction evidence="1">
        <text>ATP + protein L-histidine = ADP + protein N-phospho-L-histidine.</text>
        <dbReference type="EC" id="2.7.13.3"/>
    </reaction>
</comment>
<evidence type="ECO:0000313" key="9">
    <source>
        <dbReference type="Proteomes" id="UP000034273"/>
    </source>
</evidence>
<dbReference type="InterPro" id="IPR003594">
    <property type="entry name" value="HATPase_dom"/>
</dbReference>
<reference evidence="8 9" key="1">
    <citation type="journal article" date="2015" name="Nature">
        <title>rRNA introns, odd ribosomes, and small enigmatic genomes across a large radiation of phyla.</title>
        <authorList>
            <person name="Brown C.T."/>
            <person name="Hug L.A."/>
            <person name="Thomas B.C."/>
            <person name="Sharon I."/>
            <person name="Castelle C.J."/>
            <person name="Singh A."/>
            <person name="Wilkins M.J."/>
            <person name="Williams K.H."/>
            <person name="Banfield J.F."/>
        </authorList>
    </citation>
    <scope>NUCLEOTIDE SEQUENCE [LARGE SCALE GENOMIC DNA]</scope>
</reference>
<dbReference type="PANTHER" id="PTHR43547">
    <property type="entry name" value="TWO-COMPONENT HISTIDINE KINASE"/>
    <property type="match status" value="1"/>
</dbReference>
<dbReference type="SUPFAM" id="SSF55874">
    <property type="entry name" value="ATPase domain of HSP90 chaperone/DNA topoisomerase II/histidine kinase"/>
    <property type="match status" value="1"/>
</dbReference>
<dbReference type="InterPro" id="IPR036097">
    <property type="entry name" value="HisK_dim/P_sf"/>
</dbReference>
<dbReference type="EC" id="2.7.13.3" evidence="2"/>
<evidence type="ECO:0000313" key="8">
    <source>
        <dbReference type="EMBL" id="KKW23506.1"/>
    </source>
</evidence>
<gene>
    <name evidence="8" type="ORF">UY67_C0021G0013</name>
</gene>
<dbReference type="InterPro" id="IPR036890">
    <property type="entry name" value="HATPase_C_sf"/>
</dbReference>
<keyword evidence="5 8" id="KW-0418">Kinase</keyword>
<dbReference type="InterPro" id="IPR004358">
    <property type="entry name" value="Sig_transdc_His_kin-like_C"/>
</dbReference>
<dbReference type="Proteomes" id="UP000034273">
    <property type="component" value="Unassembled WGS sequence"/>
</dbReference>
<dbReference type="Pfam" id="PF02518">
    <property type="entry name" value="HATPase_c"/>
    <property type="match status" value="1"/>
</dbReference>
<dbReference type="EMBL" id="LCQW01000021">
    <property type="protein sequence ID" value="KKW23506.1"/>
    <property type="molecule type" value="Genomic_DNA"/>
</dbReference>
<organism evidence="8 9">
    <name type="scientific">Candidatus Kaiserbacteria bacterium GW2011_GWA2_52_12</name>
    <dbReference type="NCBI Taxonomy" id="1618671"/>
    <lineage>
        <taxon>Bacteria</taxon>
        <taxon>Candidatus Kaiseribacteriota</taxon>
    </lineage>
</organism>
<evidence type="ECO:0000256" key="2">
    <source>
        <dbReference type="ARBA" id="ARBA00012438"/>
    </source>
</evidence>
<dbReference type="Gene3D" id="1.10.287.130">
    <property type="match status" value="1"/>
</dbReference>
<protein>
    <recommendedName>
        <fullName evidence="2">histidine kinase</fullName>
        <ecNumber evidence="2">2.7.13.3</ecNumber>
    </recommendedName>
</protein>
<evidence type="ECO:0000256" key="6">
    <source>
        <dbReference type="SAM" id="Phobius"/>
    </source>
</evidence>
<proteinExistence type="predicted"/>
<keyword evidence="6" id="KW-0472">Membrane</keyword>
<evidence type="ECO:0000256" key="5">
    <source>
        <dbReference type="ARBA" id="ARBA00022777"/>
    </source>
</evidence>
<dbReference type="SUPFAM" id="SSF47384">
    <property type="entry name" value="Homodimeric domain of signal transducing histidine kinase"/>
    <property type="match status" value="1"/>
</dbReference>
<evidence type="ECO:0000256" key="1">
    <source>
        <dbReference type="ARBA" id="ARBA00000085"/>
    </source>
</evidence>
<dbReference type="SMART" id="SM00388">
    <property type="entry name" value="HisKA"/>
    <property type="match status" value="1"/>
</dbReference>
<accession>A0A0G1WXN8</accession>
<dbReference type="STRING" id="1618671.UY67_C0021G0013"/>
<keyword evidence="6" id="KW-0812">Transmembrane</keyword>
<dbReference type="FunFam" id="3.30.565.10:FF:000006">
    <property type="entry name" value="Sensor histidine kinase WalK"/>
    <property type="match status" value="1"/>
</dbReference>
<dbReference type="InterPro" id="IPR005467">
    <property type="entry name" value="His_kinase_dom"/>
</dbReference>
<feature type="domain" description="Histidine kinase" evidence="7">
    <location>
        <begin position="104"/>
        <end position="320"/>
    </location>
</feature>
<evidence type="ECO:0000259" key="7">
    <source>
        <dbReference type="PROSITE" id="PS50109"/>
    </source>
</evidence>
<keyword evidence="6" id="KW-1133">Transmembrane helix</keyword>
<name>A0A0G1WXN8_9BACT</name>